<name>A0A4Q7VYY6_9BURK</name>
<organism evidence="1 2">
    <name type="scientific">Rivibacter subsaxonicus</name>
    <dbReference type="NCBI Taxonomy" id="457575"/>
    <lineage>
        <taxon>Bacteria</taxon>
        <taxon>Pseudomonadati</taxon>
        <taxon>Pseudomonadota</taxon>
        <taxon>Betaproteobacteria</taxon>
        <taxon>Burkholderiales</taxon>
        <taxon>Rivibacter</taxon>
    </lineage>
</organism>
<proteinExistence type="predicted"/>
<dbReference type="Proteomes" id="UP000293671">
    <property type="component" value="Unassembled WGS sequence"/>
</dbReference>
<protein>
    <submittedName>
        <fullName evidence="1">Uncharacterized protein</fullName>
    </submittedName>
</protein>
<dbReference type="RefSeq" id="WP_130429798.1">
    <property type="nucleotide sequence ID" value="NZ_SHKP01000004.1"/>
</dbReference>
<sequence>MVTIIHLAPRRASGPRPGGPVVVPTRHSGGALRHAAALALRSASSLLARIAARLAEEAAPRSRAAPELEFADGVLYSDGRYVGHVAGVRRL</sequence>
<evidence type="ECO:0000313" key="1">
    <source>
        <dbReference type="EMBL" id="RZU02004.1"/>
    </source>
</evidence>
<comment type="caution">
    <text evidence="1">The sequence shown here is derived from an EMBL/GenBank/DDBJ whole genome shotgun (WGS) entry which is preliminary data.</text>
</comment>
<reference evidence="1 2" key="1">
    <citation type="submission" date="2019-02" db="EMBL/GenBank/DDBJ databases">
        <title>Genomic Encyclopedia of Type Strains, Phase IV (KMG-IV): sequencing the most valuable type-strain genomes for metagenomic binning, comparative biology and taxonomic classification.</title>
        <authorList>
            <person name="Goeker M."/>
        </authorList>
    </citation>
    <scope>NUCLEOTIDE SEQUENCE [LARGE SCALE GENOMIC DNA]</scope>
    <source>
        <strain evidence="1 2">DSM 19570</strain>
    </source>
</reference>
<accession>A0A4Q7VYY6</accession>
<dbReference type="AlphaFoldDB" id="A0A4Q7VYY6"/>
<dbReference type="EMBL" id="SHKP01000004">
    <property type="protein sequence ID" value="RZU02004.1"/>
    <property type="molecule type" value="Genomic_DNA"/>
</dbReference>
<gene>
    <name evidence="1" type="ORF">EV670_0022</name>
</gene>
<evidence type="ECO:0000313" key="2">
    <source>
        <dbReference type="Proteomes" id="UP000293671"/>
    </source>
</evidence>
<keyword evidence="2" id="KW-1185">Reference proteome</keyword>